<protein>
    <submittedName>
        <fullName evidence="1">Uncharacterized protein</fullName>
    </submittedName>
</protein>
<proteinExistence type="predicted"/>
<gene>
    <name evidence="1" type="ORF">DY000_02031645</name>
</gene>
<organism evidence="1 2">
    <name type="scientific">Brassica cretica</name>
    <name type="common">Mustard</name>
    <dbReference type="NCBI Taxonomy" id="69181"/>
    <lineage>
        <taxon>Eukaryota</taxon>
        <taxon>Viridiplantae</taxon>
        <taxon>Streptophyta</taxon>
        <taxon>Embryophyta</taxon>
        <taxon>Tracheophyta</taxon>
        <taxon>Spermatophyta</taxon>
        <taxon>Magnoliopsida</taxon>
        <taxon>eudicotyledons</taxon>
        <taxon>Gunneridae</taxon>
        <taxon>Pentapetalae</taxon>
        <taxon>rosids</taxon>
        <taxon>malvids</taxon>
        <taxon>Brassicales</taxon>
        <taxon>Brassicaceae</taxon>
        <taxon>Brassiceae</taxon>
        <taxon>Brassica</taxon>
    </lineage>
</organism>
<reference evidence="1 2" key="1">
    <citation type="journal article" date="2020" name="BMC Genomics">
        <title>Intraspecific diversification of the crop wild relative Brassica cretica Lam. using demographic model selection.</title>
        <authorList>
            <person name="Kioukis A."/>
            <person name="Michalopoulou V.A."/>
            <person name="Briers L."/>
            <person name="Pirintsos S."/>
            <person name="Studholme D.J."/>
            <person name="Pavlidis P."/>
            <person name="Sarris P.F."/>
        </authorList>
    </citation>
    <scope>NUCLEOTIDE SEQUENCE [LARGE SCALE GENOMIC DNA]</scope>
    <source>
        <strain evidence="2">cv. PFS-1207/04</strain>
    </source>
</reference>
<accession>A0ABQ7DNJ1</accession>
<sequence length="88" mass="10144">MPKVKVQSWDDARSYSYNINTSRSIKYAKRSKETGPETLLKVQYILYELERNTQGPEESSMRILSFGLRVSQNLLIPLVLSLARILPL</sequence>
<evidence type="ECO:0000313" key="1">
    <source>
        <dbReference type="EMBL" id="KAF3579573.1"/>
    </source>
</evidence>
<keyword evidence="2" id="KW-1185">Reference proteome</keyword>
<evidence type="ECO:0000313" key="2">
    <source>
        <dbReference type="Proteomes" id="UP000266723"/>
    </source>
</evidence>
<dbReference type="Proteomes" id="UP000266723">
    <property type="component" value="Unassembled WGS sequence"/>
</dbReference>
<name>A0ABQ7DNJ1_BRACR</name>
<dbReference type="EMBL" id="QGKV02000649">
    <property type="protein sequence ID" value="KAF3579573.1"/>
    <property type="molecule type" value="Genomic_DNA"/>
</dbReference>
<comment type="caution">
    <text evidence="1">The sequence shown here is derived from an EMBL/GenBank/DDBJ whole genome shotgun (WGS) entry which is preliminary data.</text>
</comment>